<gene>
    <name evidence="2" type="ORF">NDU88_008604</name>
</gene>
<evidence type="ECO:0000313" key="3">
    <source>
        <dbReference type="Proteomes" id="UP001066276"/>
    </source>
</evidence>
<organism evidence="2 3">
    <name type="scientific">Pleurodeles waltl</name>
    <name type="common">Iberian ribbed newt</name>
    <dbReference type="NCBI Taxonomy" id="8319"/>
    <lineage>
        <taxon>Eukaryota</taxon>
        <taxon>Metazoa</taxon>
        <taxon>Chordata</taxon>
        <taxon>Craniata</taxon>
        <taxon>Vertebrata</taxon>
        <taxon>Euteleostomi</taxon>
        <taxon>Amphibia</taxon>
        <taxon>Batrachia</taxon>
        <taxon>Caudata</taxon>
        <taxon>Salamandroidea</taxon>
        <taxon>Salamandridae</taxon>
        <taxon>Pleurodelinae</taxon>
        <taxon>Pleurodeles</taxon>
    </lineage>
</organism>
<keyword evidence="3" id="KW-1185">Reference proteome</keyword>
<sequence>MMYISGRKEEEVKRNAQGEFKQRAAGVKPDGLQRADRSAAVTPQRIQTVTPPSADGHPDADGARSRCGP</sequence>
<feature type="compositionally biased region" description="Basic and acidic residues" evidence="1">
    <location>
        <begin position="56"/>
        <end position="69"/>
    </location>
</feature>
<dbReference type="EMBL" id="JANPWB010000011">
    <property type="protein sequence ID" value="KAJ1130249.1"/>
    <property type="molecule type" value="Genomic_DNA"/>
</dbReference>
<name>A0AAV7PTK8_PLEWA</name>
<dbReference type="AlphaFoldDB" id="A0AAV7PTK8"/>
<reference evidence="2" key="1">
    <citation type="journal article" date="2022" name="bioRxiv">
        <title>Sequencing and chromosome-scale assembly of the giantPleurodeles waltlgenome.</title>
        <authorList>
            <person name="Brown T."/>
            <person name="Elewa A."/>
            <person name="Iarovenko S."/>
            <person name="Subramanian E."/>
            <person name="Araus A.J."/>
            <person name="Petzold A."/>
            <person name="Susuki M."/>
            <person name="Suzuki K.-i.T."/>
            <person name="Hayashi T."/>
            <person name="Toyoda A."/>
            <person name="Oliveira C."/>
            <person name="Osipova E."/>
            <person name="Leigh N.D."/>
            <person name="Simon A."/>
            <person name="Yun M.H."/>
        </authorList>
    </citation>
    <scope>NUCLEOTIDE SEQUENCE</scope>
    <source>
        <strain evidence="2">20211129_DDA</strain>
        <tissue evidence="2">Liver</tissue>
    </source>
</reference>
<feature type="region of interest" description="Disordered" evidence="1">
    <location>
        <begin position="1"/>
        <end position="69"/>
    </location>
</feature>
<proteinExistence type="predicted"/>
<accession>A0AAV7PTK8</accession>
<feature type="compositionally biased region" description="Basic and acidic residues" evidence="1">
    <location>
        <begin position="1"/>
        <end position="22"/>
    </location>
</feature>
<protein>
    <submittedName>
        <fullName evidence="2">Uncharacterized protein</fullName>
    </submittedName>
</protein>
<evidence type="ECO:0000313" key="2">
    <source>
        <dbReference type="EMBL" id="KAJ1130249.1"/>
    </source>
</evidence>
<comment type="caution">
    <text evidence="2">The sequence shown here is derived from an EMBL/GenBank/DDBJ whole genome shotgun (WGS) entry which is preliminary data.</text>
</comment>
<dbReference type="Proteomes" id="UP001066276">
    <property type="component" value="Chromosome 7"/>
</dbReference>
<evidence type="ECO:0000256" key="1">
    <source>
        <dbReference type="SAM" id="MobiDB-lite"/>
    </source>
</evidence>